<reference evidence="1 2" key="1">
    <citation type="submission" date="2019-06" db="EMBL/GenBank/DDBJ databases">
        <title>Draft genomes of female and male turbot (Scophthalmus maximus).</title>
        <authorList>
            <person name="Xu H."/>
            <person name="Xu X.-W."/>
            <person name="Shao C."/>
            <person name="Chen S."/>
        </authorList>
    </citation>
    <scope>NUCLEOTIDE SEQUENCE [LARGE SCALE GENOMIC DNA]</scope>
    <source>
        <strain evidence="1">Ysfricsl-2016a</strain>
        <tissue evidence="1">Blood</tissue>
    </source>
</reference>
<dbReference type="InterPro" id="IPR051320">
    <property type="entry name" value="Viral_Replic_Matur_Polypro"/>
</dbReference>
<accession>A0A6A4RJ13</accession>
<dbReference type="Gene3D" id="3.10.10.10">
    <property type="entry name" value="HIV Type 1 Reverse Transcriptase, subunit A, domain 1"/>
    <property type="match status" value="1"/>
</dbReference>
<dbReference type="PANTHER" id="PTHR33064:SF37">
    <property type="entry name" value="RIBONUCLEASE H"/>
    <property type="match status" value="1"/>
</dbReference>
<name>A0A6A4RJ13_SCOMX</name>
<protein>
    <recommendedName>
        <fullName evidence="3">Reverse transcriptase domain-containing protein</fullName>
    </recommendedName>
</protein>
<sequence>MSLIKSAVKPTDPRFKAFPFLSGHGAERIFLSLSAEALHDKEQRDALRKLFHDFQHIFSKDSQDCGVTDLHTVRIPTDPNAQPTFVRQYRIRLAAYESIQEILDKLLQKQIIRECNSTYNSPIWPVLKPTGKWLLTIDYRPLNKQVPLSRWRMIHLDQELAKVNGACFFSTVDVANGFWTMRVDPSDQYKLAFSFGNRQYTWNHYLLGIRTPQLSSTSFSTKP</sequence>
<comment type="caution">
    <text evidence="1">The sequence shown here is derived from an EMBL/GenBank/DDBJ whole genome shotgun (WGS) entry which is preliminary data.</text>
</comment>
<dbReference type="Proteomes" id="UP000438429">
    <property type="component" value="Unassembled WGS sequence"/>
</dbReference>
<evidence type="ECO:0008006" key="3">
    <source>
        <dbReference type="Google" id="ProtNLM"/>
    </source>
</evidence>
<dbReference type="PANTHER" id="PTHR33064">
    <property type="entry name" value="POL PROTEIN"/>
    <property type="match status" value="1"/>
</dbReference>
<dbReference type="EMBL" id="VEVO01000026">
    <property type="protein sequence ID" value="KAF0022466.1"/>
    <property type="molecule type" value="Genomic_DNA"/>
</dbReference>
<organism evidence="1 2">
    <name type="scientific">Scophthalmus maximus</name>
    <name type="common">Turbot</name>
    <name type="synonym">Psetta maxima</name>
    <dbReference type="NCBI Taxonomy" id="52904"/>
    <lineage>
        <taxon>Eukaryota</taxon>
        <taxon>Metazoa</taxon>
        <taxon>Chordata</taxon>
        <taxon>Craniata</taxon>
        <taxon>Vertebrata</taxon>
        <taxon>Euteleostomi</taxon>
        <taxon>Actinopterygii</taxon>
        <taxon>Neopterygii</taxon>
        <taxon>Teleostei</taxon>
        <taxon>Neoteleostei</taxon>
        <taxon>Acanthomorphata</taxon>
        <taxon>Carangaria</taxon>
        <taxon>Pleuronectiformes</taxon>
        <taxon>Pleuronectoidei</taxon>
        <taxon>Scophthalmidae</taxon>
        <taxon>Scophthalmus</taxon>
    </lineage>
</organism>
<evidence type="ECO:0000313" key="1">
    <source>
        <dbReference type="EMBL" id="KAF0022466.1"/>
    </source>
</evidence>
<dbReference type="SUPFAM" id="SSF56672">
    <property type="entry name" value="DNA/RNA polymerases"/>
    <property type="match status" value="1"/>
</dbReference>
<dbReference type="InterPro" id="IPR043502">
    <property type="entry name" value="DNA/RNA_pol_sf"/>
</dbReference>
<proteinExistence type="predicted"/>
<dbReference type="AlphaFoldDB" id="A0A6A4RJ13"/>
<dbReference type="Gene3D" id="3.30.70.270">
    <property type="match status" value="1"/>
</dbReference>
<gene>
    <name evidence="1" type="ORF">F2P81_025279</name>
</gene>
<dbReference type="InterPro" id="IPR043128">
    <property type="entry name" value="Rev_trsase/Diguanyl_cyclase"/>
</dbReference>
<evidence type="ECO:0000313" key="2">
    <source>
        <dbReference type="Proteomes" id="UP000438429"/>
    </source>
</evidence>